<protein>
    <submittedName>
        <fullName evidence="1">Uncharacterized protein</fullName>
    </submittedName>
</protein>
<gene>
    <name evidence="1" type="ORF">TIFTF001_017260</name>
</gene>
<dbReference type="Proteomes" id="UP001187192">
    <property type="component" value="Unassembled WGS sequence"/>
</dbReference>
<name>A0AA88A4M8_FICCA</name>
<keyword evidence="2" id="KW-1185">Reference proteome</keyword>
<accession>A0AA88A4M8</accession>
<proteinExistence type="predicted"/>
<evidence type="ECO:0000313" key="2">
    <source>
        <dbReference type="Proteomes" id="UP001187192"/>
    </source>
</evidence>
<reference evidence="1" key="1">
    <citation type="submission" date="2023-07" db="EMBL/GenBank/DDBJ databases">
        <title>draft genome sequence of fig (Ficus carica).</title>
        <authorList>
            <person name="Takahashi T."/>
            <person name="Nishimura K."/>
        </authorList>
    </citation>
    <scope>NUCLEOTIDE SEQUENCE</scope>
</reference>
<dbReference type="EMBL" id="BTGU01000027">
    <property type="protein sequence ID" value="GMN48078.1"/>
    <property type="molecule type" value="Genomic_DNA"/>
</dbReference>
<evidence type="ECO:0000313" key="1">
    <source>
        <dbReference type="EMBL" id="GMN48078.1"/>
    </source>
</evidence>
<comment type="caution">
    <text evidence="1">The sequence shown here is derived from an EMBL/GenBank/DDBJ whole genome shotgun (WGS) entry which is preliminary data.</text>
</comment>
<organism evidence="1 2">
    <name type="scientific">Ficus carica</name>
    <name type="common">Common fig</name>
    <dbReference type="NCBI Taxonomy" id="3494"/>
    <lineage>
        <taxon>Eukaryota</taxon>
        <taxon>Viridiplantae</taxon>
        <taxon>Streptophyta</taxon>
        <taxon>Embryophyta</taxon>
        <taxon>Tracheophyta</taxon>
        <taxon>Spermatophyta</taxon>
        <taxon>Magnoliopsida</taxon>
        <taxon>eudicotyledons</taxon>
        <taxon>Gunneridae</taxon>
        <taxon>Pentapetalae</taxon>
        <taxon>rosids</taxon>
        <taxon>fabids</taxon>
        <taxon>Rosales</taxon>
        <taxon>Moraceae</taxon>
        <taxon>Ficeae</taxon>
        <taxon>Ficus</taxon>
    </lineage>
</organism>
<sequence length="66" mass="7415">MTSRPESGIEVGSGFRMRTKVEAGVRFRDGVRGRGRGRVTKLDWGRVSGWRSGLKLDPNPRSETRL</sequence>
<dbReference type="AlphaFoldDB" id="A0AA88A4M8"/>